<dbReference type="NCBIfam" id="TIGR00525">
    <property type="entry name" value="folB"/>
    <property type="match status" value="1"/>
</dbReference>
<comment type="function">
    <text evidence="6">Catalyzes the conversion of 7,8-dihydroneopterin to 6-hydroxymethyl-7,8-dihydropterin.</text>
</comment>
<sequence length="137" mass="15216">MADDDLNRATIVPLPARPGLRRVFVRNYTAQARIGVWDHEKQAPQPVRISVDLSVLENGPHHGDELDGVVCYQDVVDTIDFILAGGHIQLVETLAERIAEQTLCDRRVVSVRVMVEKTTAVDGADSVGVEIERHRRA</sequence>
<accession>A0A3M0CR15</accession>
<evidence type="ECO:0000256" key="6">
    <source>
        <dbReference type="RuleBase" id="RU362079"/>
    </source>
</evidence>
<dbReference type="GO" id="GO:0005737">
    <property type="term" value="C:cytoplasm"/>
    <property type="evidence" value="ECO:0007669"/>
    <property type="project" value="TreeGrafter"/>
</dbReference>
<dbReference type="GO" id="GO:0004150">
    <property type="term" value="F:dihydroneopterin aldolase activity"/>
    <property type="evidence" value="ECO:0007669"/>
    <property type="project" value="UniProtKB-UniRule"/>
</dbReference>
<evidence type="ECO:0000313" key="9">
    <source>
        <dbReference type="Proteomes" id="UP000271227"/>
    </source>
</evidence>
<dbReference type="GO" id="GO:0046654">
    <property type="term" value="P:tetrahydrofolate biosynthetic process"/>
    <property type="evidence" value="ECO:0007669"/>
    <property type="project" value="UniProtKB-UniRule"/>
</dbReference>
<proteinExistence type="inferred from homology"/>
<reference evidence="8 9" key="1">
    <citation type="submission" date="2018-10" db="EMBL/GenBank/DDBJ databases">
        <title>Genomic Encyclopedia of Archaeal and Bacterial Type Strains, Phase II (KMG-II): from individual species to whole genera.</title>
        <authorList>
            <person name="Goeker M."/>
        </authorList>
    </citation>
    <scope>NUCLEOTIDE SEQUENCE [LARGE SCALE GENOMIC DNA]</scope>
    <source>
        <strain evidence="8 9">DSM 25217</strain>
    </source>
</reference>
<dbReference type="Proteomes" id="UP000271227">
    <property type="component" value="Unassembled WGS sequence"/>
</dbReference>
<keyword evidence="4 6" id="KW-0289">Folate biosynthesis</keyword>
<dbReference type="InterPro" id="IPR006156">
    <property type="entry name" value="Dihydroneopterin_aldolase"/>
</dbReference>
<feature type="domain" description="Dihydroneopterin aldolase/epimerase" evidence="7">
    <location>
        <begin position="23"/>
        <end position="133"/>
    </location>
</feature>
<organism evidence="8 9">
    <name type="scientific">Eilatimonas milleporae</name>
    <dbReference type="NCBI Taxonomy" id="911205"/>
    <lineage>
        <taxon>Bacteria</taxon>
        <taxon>Pseudomonadati</taxon>
        <taxon>Pseudomonadota</taxon>
        <taxon>Alphaproteobacteria</taxon>
        <taxon>Kordiimonadales</taxon>
        <taxon>Kordiimonadaceae</taxon>
        <taxon>Eilatimonas</taxon>
    </lineage>
</organism>
<dbReference type="Pfam" id="PF02152">
    <property type="entry name" value="FolB"/>
    <property type="match status" value="1"/>
</dbReference>
<dbReference type="EC" id="4.1.2.25" evidence="6"/>
<evidence type="ECO:0000313" key="8">
    <source>
        <dbReference type="EMBL" id="RMB12004.1"/>
    </source>
</evidence>
<protein>
    <recommendedName>
        <fullName evidence="6">7,8-dihydroneopterin aldolase</fullName>
        <ecNumber evidence="6">4.1.2.25</ecNumber>
    </recommendedName>
</protein>
<dbReference type="OrthoDB" id="7580479at2"/>
<dbReference type="EMBL" id="REFR01000009">
    <property type="protein sequence ID" value="RMB12004.1"/>
    <property type="molecule type" value="Genomic_DNA"/>
</dbReference>
<evidence type="ECO:0000259" key="7">
    <source>
        <dbReference type="SMART" id="SM00905"/>
    </source>
</evidence>
<evidence type="ECO:0000256" key="2">
    <source>
        <dbReference type="ARBA" id="ARBA00005013"/>
    </source>
</evidence>
<evidence type="ECO:0000256" key="5">
    <source>
        <dbReference type="ARBA" id="ARBA00023239"/>
    </source>
</evidence>
<dbReference type="NCBIfam" id="TIGR00526">
    <property type="entry name" value="folB_dom"/>
    <property type="match status" value="1"/>
</dbReference>
<dbReference type="InterPro" id="IPR043133">
    <property type="entry name" value="GTP-CH-I_C/QueF"/>
</dbReference>
<dbReference type="FunCoup" id="A0A3M0CR15">
    <property type="interactions" value="357"/>
</dbReference>
<comment type="pathway">
    <text evidence="2 6">Cofactor biosynthesis; tetrahydrofolate biosynthesis; 2-amino-4-hydroxy-6-hydroxymethyl-7,8-dihydropteridine diphosphate from 7,8-dihydroneopterin triphosphate: step 3/4.</text>
</comment>
<dbReference type="SMART" id="SM00905">
    <property type="entry name" value="FolB"/>
    <property type="match status" value="1"/>
</dbReference>
<dbReference type="Gene3D" id="3.30.1130.10">
    <property type="match status" value="1"/>
</dbReference>
<gene>
    <name evidence="8" type="ORF">BXY39_0493</name>
</gene>
<dbReference type="SUPFAM" id="SSF55620">
    <property type="entry name" value="Tetrahydrobiopterin biosynthesis enzymes-like"/>
    <property type="match status" value="1"/>
</dbReference>
<dbReference type="AlphaFoldDB" id="A0A3M0CR15"/>
<dbReference type="GO" id="GO:0046656">
    <property type="term" value="P:folic acid biosynthetic process"/>
    <property type="evidence" value="ECO:0007669"/>
    <property type="project" value="UniProtKB-UniRule"/>
</dbReference>
<dbReference type="InParanoid" id="A0A3M0CR15"/>
<keyword evidence="9" id="KW-1185">Reference proteome</keyword>
<comment type="similarity">
    <text evidence="3 6">Belongs to the DHNA family.</text>
</comment>
<dbReference type="PANTHER" id="PTHR42844:SF1">
    <property type="entry name" value="DIHYDRONEOPTERIN ALDOLASE 1-RELATED"/>
    <property type="match status" value="1"/>
</dbReference>
<dbReference type="UniPathway" id="UPA00077">
    <property type="reaction ID" value="UER00154"/>
</dbReference>
<dbReference type="PANTHER" id="PTHR42844">
    <property type="entry name" value="DIHYDRONEOPTERIN ALDOLASE 1-RELATED"/>
    <property type="match status" value="1"/>
</dbReference>
<evidence type="ECO:0000256" key="1">
    <source>
        <dbReference type="ARBA" id="ARBA00001353"/>
    </source>
</evidence>
<name>A0A3M0CR15_9PROT</name>
<evidence type="ECO:0000256" key="3">
    <source>
        <dbReference type="ARBA" id="ARBA00005708"/>
    </source>
</evidence>
<dbReference type="InterPro" id="IPR006157">
    <property type="entry name" value="FolB_dom"/>
</dbReference>
<comment type="catalytic activity">
    <reaction evidence="1 6">
        <text>7,8-dihydroneopterin = 6-hydroxymethyl-7,8-dihydropterin + glycolaldehyde</text>
        <dbReference type="Rhea" id="RHEA:10540"/>
        <dbReference type="ChEBI" id="CHEBI:17001"/>
        <dbReference type="ChEBI" id="CHEBI:17071"/>
        <dbReference type="ChEBI" id="CHEBI:44841"/>
        <dbReference type="EC" id="4.1.2.25"/>
    </reaction>
</comment>
<evidence type="ECO:0000256" key="4">
    <source>
        <dbReference type="ARBA" id="ARBA00022909"/>
    </source>
</evidence>
<comment type="caution">
    <text evidence="8">The sequence shown here is derived from an EMBL/GenBank/DDBJ whole genome shotgun (WGS) entry which is preliminary data.</text>
</comment>
<dbReference type="RefSeq" id="WP_121937223.1">
    <property type="nucleotide sequence ID" value="NZ_REFR01000009.1"/>
</dbReference>
<keyword evidence="5 6" id="KW-0456">Lyase</keyword>